<name>A0A3Q9J3R9_9MICO</name>
<organism evidence="2 3">
    <name type="scientific">Microbacterium oxydans</name>
    <dbReference type="NCBI Taxonomy" id="82380"/>
    <lineage>
        <taxon>Bacteria</taxon>
        <taxon>Bacillati</taxon>
        <taxon>Actinomycetota</taxon>
        <taxon>Actinomycetes</taxon>
        <taxon>Micrococcales</taxon>
        <taxon>Microbacteriaceae</taxon>
        <taxon>Microbacterium</taxon>
    </lineage>
</organism>
<dbReference type="EMBL" id="CP031422">
    <property type="protein sequence ID" value="AZS39444.1"/>
    <property type="molecule type" value="Genomic_DNA"/>
</dbReference>
<feature type="region of interest" description="Disordered" evidence="1">
    <location>
        <begin position="1"/>
        <end position="20"/>
    </location>
</feature>
<evidence type="ECO:0000313" key="2">
    <source>
        <dbReference type="EMBL" id="AZS39444.1"/>
    </source>
</evidence>
<dbReference type="Proteomes" id="UP000274841">
    <property type="component" value="Chromosome"/>
</dbReference>
<gene>
    <name evidence="2" type="ORF">CVS54_00752</name>
</gene>
<reference evidence="2 3" key="1">
    <citation type="submission" date="2018-08" db="EMBL/GenBank/DDBJ databases">
        <title>Microbacterium oxydans strain HG3.</title>
        <authorList>
            <person name="ORTET P."/>
        </authorList>
    </citation>
    <scope>NUCLEOTIDE SEQUENCE [LARGE SCALE GENOMIC DNA]</scope>
    <source>
        <strain evidence="2 3">HG3</strain>
    </source>
</reference>
<dbReference type="AlphaFoldDB" id="A0A3Q9J3R9"/>
<protein>
    <recommendedName>
        <fullName evidence="4">Transposase</fullName>
    </recommendedName>
</protein>
<accession>A0A3Q9J3R9</accession>
<evidence type="ECO:0008006" key="4">
    <source>
        <dbReference type="Google" id="ProtNLM"/>
    </source>
</evidence>
<evidence type="ECO:0000313" key="3">
    <source>
        <dbReference type="Proteomes" id="UP000274841"/>
    </source>
</evidence>
<dbReference type="KEGG" id="moy:CVS54_00752"/>
<proteinExistence type="predicted"/>
<evidence type="ECO:0000256" key="1">
    <source>
        <dbReference type="SAM" id="MobiDB-lite"/>
    </source>
</evidence>
<sequence>MRLGRLAGVSHRRKRRGWKPDTATHEDLVKRQFRADAPNRLWFCDITQHRSRDG</sequence>